<gene>
    <name evidence="1" type="ORF">ADU70_1160</name>
    <name evidence="2" type="ORF">ADU72_1539</name>
</gene>
<sequence>MVQSINTKVDLVMKGTSYIGLGSYGQIMIGDKGFEFYSSRNVKDYVQIPWTEVSYVYASVIFKGKWIPRFALKTKSNGTYSFAARDAKKTLRAIRVYIDPNKMLRSLSFLQVVRRGSRNIFQKIKNKFSRHSRTKSK</sequence>
<dbReference type="RefSeq" id="WP_046872004.1">
    <property type="nucleotide sequence ID" value="NZ_BAAAXI010000155.1"/>
</dbReference>
<dbReference type="EMBL" id="CP012288">
    <property type="protein sequence ID" value="AMV67466.1"/>
    <property type="molecule type" value="Genomic_DNA"/>
</dbReference>
<proteinExistence type="predicted"/>
<dbReference type="Proteomes" id="UP000076244">
    <property type="component" value="Chromosome"/>
</dbReference>
<organism evidence="1 4">
    <name type="scientific">Pediococcus damnosus</name>
    <dbReference type="NCBI Taxonomy" id="51663"/>
    <lineage>
        <taxon>Bacteria</taxon>
        <taxon>Bacillati</taxon>
        <taxon>Bacillota</taxon>
        <taxon>Bacilli</taxon>
        <taxon>Lactobacillales</taxon>
        <taxon>Lactobacillaceae</taxon>
        <taxon>Pediococcus</taxon>
    </lineage>
</organism>
<keyword evidence="3" id="KW-1185">Reference proteome</keyword>
<dbReference type="GeneID" id="57276210"/>
<dbReference type="InterPro" id="IPR010360">
    <property type="entry name" value="DUF956"/>
</dbReference>
<evidence type="ECO:0000313" key="1">
    <source>
        <dbReference type="EMBL" id="AMV62652.1"/>
    </source>
</evidence>
<reference evidence="3 4" key="1">
    <citation type="journal article" date="2016" name="PLoS ONE">
        <title>The Identification of Novel Diagnostic Marker Genes for the Detection of Beer Spoiling Pediococcus damnosus Strains Using the BlAst Diagnostic Gene findEr.</title>
        <authorList>
            <person name="Behr J."/>
            <person name="Geissler A.J."/>
            <person name="Schmid J."/>
            <person name="Zehe A."/>
            <person name="Vogel R.F."/>
        </authorList>
    </citation>
    <scope>NUCLEOTIDE SEQUENCE [LARGE SCALE GENOMIC DNA]</scope>
    <source>
        <strain evidence="1 4">TMW 2.1533</strain>
        <strain evidence="2 3">TMW 2.1535</strain>
    </source>
</reference>
<name>A0A0R2HBX0_9LACO</name>
<evidence type="ECO:0000313" key="2">
    <source>
        <dbReference type="EMBL" id="AMV67466.1"/>
    </source>
</evidence>
<dbReference type="KEGG" id="pdm:ADU72_1539"/>
<dbReference type="Pfam" id="PF06115">
    <property type="entry name" value="DUF956"/>
    <property type="match status" value="1"/>
</dbReference>
<protein>
    <submittedName>
        <fullName evidence="1">Regulator of the mannose operon, ManO</fullName>
    </submittedName>
</protein>
<accession>A0A0R2HBX0</accession>
<dbReference type="Proteomes" id="UP000076405">
    <property type="component" value="Chromosome"/>
</dbReference>
<evidence type="ECO:0000313" key="3">
    <source>
        <dbReference type="Proteomes" id="UP000076244"/>
    </source>
</evidence>
<dbReference type="PIRSF" id="PIRSF021265">
    <property type="entry name" value="DUF956"/>
    <property type="match status" value="1"/>
</dbReference>
<dbReference type="AlphaFoldDB" id="A0A0R2HBX0"/>
<dbReference type="OrthoDB" id="1646215at2"/>
<evidence type="ECO:0000313" key="4">
    <source>
        <dbReference type="Proteomes" id="UP000076405"/>
    </source>
</evidence>
<dbReference type="EMBL" id="CP012275">
    <property type="protein sequence ID" value="AMV62652.1"/>
    <property type="molecule type" value="Genomic_DNA"/>
</dbReference>